<organism evidence="3 4">
    <name type="scientific">Microvirga aerophila</name>
    <dbReference type="NCBI Taxonomy" id="670291"/>
    <lineage>
        <taxon>Bacteria</taxon>
        <taxon>Pseudomonadati</taxon>
        <taxon>Pseudomonadota</taxon>
        <taxon>Alphaproteobacteria</taxon>
        <taxon>Hyphomicrobiales</taxon>
        <taxon>Methylobacteriaceae</taxon>
        <taxon>Microvirga</taxon>
    </lineage>
</organism>
<dbReference type="Pfam" id="PF08327">
    <property type="entry name" value="AHSA1"/>
    <property type="match status" value="1"/>
</dbReference>
<comment type="similarity">
    <text evidence="1">Belongs to the AHA1 family.</text>
</comment>
<dbReference type="RefSeq" id="WP_114185439.1">
    <property type="nucleotide sequence ID" value="NZ_BJYU01000008.1"/>
</dbReference>
<sequence>MDKYGVVSAADTVRFERLLPGPIERVWAFITESDKRAKWLAAGPMELRMGGGVELTFRNSTVSPIPESIPDKYKQHEDGVGFAAVITRCEPPRLLSHTWGGTDGAASEVTYELAPDGDKVLLVLTHRRLSGRAVMLSISGGWHTHLDILATLLNDEAPPPFWSTFGRLESEYERRFPRA</sequence>
<comment type="caution">
    <text evidence="3">The sequence shown here is derived from an EMBL/GenBank/DDBJ whole genome shotgun (WGS) entry which is preliminary data.</text>
</comment>
<dbReference type="SUPFAM" id="SSF55961">
    <property type="entry name" value="Bet v1-like"/>
    <property type="match status" value="1"/>
</dbReference>
<dbReference type="EMBL" id="BJYU01000008">
    <property type="protein sequence ID" value="GEO13227.1"/>
    <property type="molecule type" value="Genomic_DNA"/>
</dbReference>
<evidence type="ECO:0000259" key="2">
    <source>
        <dbReference type="Pfam" id="PF08327"/>
    </source>
</evidence>
<dbReference type="AlphaFoldDB" id="A0A512BMX4"/>
<keyword evidence="4" id="KW-1185">Reference proteome</keyword>
<evidence type="ECO:0000313" key="4">
    <source>
        <dbReference type="Proteomes" id="UP000321085"/>
    </source>
</evidence>
<proteinExistence type="inferred from homology"/>
<gene>
    <name evidence="3" type="ORF">MAE02_09230</name>
</gene>
<dbReference type="InterPro" id="IPR023393">
    <property type="entry name" value="START-like_dom_sf"/>
</dbReference>
<name>A0A512BMX4_9HYPH</name>
<dbReference type="Gene3D" id="3.30.530.20">
    <property type="match status" value="1"/>
</dbReference>
<dbReference type="InterPro" id="IPR013538">
    <property type="entry name" value="ASHA1/2-like_C"/>
</dbReference>
<feature type="domain" description="Activator of Hsp90 ATPase homologue 1/2-like C-terminal" evidence="2">
    <location>
        <begin position="22"/>
        <end position="153"/>
    </location>
</feature>
<dbReference type="CDD" id="cd08899">
    <property type="entry name" value="SRPBCC_CalC_Aha1-like_6"/>
    <property type="match status" value="1"/>
</dbReference>
<dbReference type="Proteomes" id="UP000321085">
    <property type="component" value="Unassembled WGS sequence"/>
</dbReference>
<protein>
    <submittedName>
        <fullName evidence="3">ATPase</fullName>
    </submittedName>
</protein>
<reference evidence="3 4" key="1">
    <citation type="submission" date="2019-07" db="EMBL/GenBank/DDBJ databases">
        <title>Whole genome shotgun sequence of Microvirga aerophila NBRC 106136.</title>
        <authorList>
            <person name="Hosoyama A."/>
            <person name="Uohara A."/>
            <person name="Ohji S."/>
            <person name="Ichikawa N."/>
        </authorList>
    </citation>
    <scope>NUCLEOTIDE SEQUENCE [LARGE SCALE GENOMIC DNA]</scope>
    <source>
        <strain evidence="3 4">NBRC 106136</strain>
    </source>
</reference>
<evidence type="ECO:0000256" key="1">
    <source>
        <dbReference type="ARBA" id="ARBA00006817"/>
    </source>
</evidence>
<accession>A0A512BMX4</accession>
<dbReference type="OrthoDB" id="9800600at2"/>
<evidence type="ECO:0000313" key="3">
    <source>
        <dbReference type="EMBL" id="GEO13227.1"/>
    </source>
</evidence>